<dbReference type="Gene3D" id="3.40.50.720">
    <property type="entry name" value="NAD(P)-binding Rossmann-like Domain"/>
    <property type="match status" value="1"/>
</dbReference>
<proteinExistence type="predicted"/>
<sequence>MSISMRTEIVLLGATGFVGSAVLRRLAAKPIRIRAVSRRPAAIPAGAVADVEVCPLDLTEPGALAEAVGDCAVVIHTVAHITGSSTWRIDEGDSAAERVNVGLARDLVAAARTRAHGDRLGVVFTGAISQAGPLQTETVDGTELDQPNDEYSKQKLAAEQILLAADAEGVLRATSVRLPATYGYSAQSSARDKGVVSTMVRRALAGEPLTMWHDGTVRRDLLYVEDAAVGLAAATRNLPRLAGRRWVVGTGRGEPLGAVFRRVADLVAERTGQPPVKVVSVPPPDYAKAADFRSLTIDASAFREATGWHPAVSLDEGLRRTVEFCVDGREAALSA</sequence>
<dbReference type="InterPro" id="IPR036291">
    <property type="entry name" value="NAD(P)-bd_dom_sf"/>
</dbReference>
<feature type="domain" description="NAD-dependent epimerase/dehydratase" evidence="1">
    <location>
        <begin position="9"/>
        <end position="249"/>
    </location>
</feature>
<accession>A0A7W3ZAG1</accession>
<dbReference type="Pfam" id="PF01370">
    <property type="entry name" value="Epimerase"/>
    <property type="match status" value="1"/>
</dbReference>
<keyword evidence="3" id="KW-1185">Reference proteome</keyword>
<dbReference type="Proteomes" id="UP000526734">
    <property type="component" value="Unassembled WGS sequence"/>
</dbReference>
<evidence type="ECO:0000313" key="2">
    <source>
        <dbReference type="EMBL" id="MBB1153837.1"/>
    </source>
</evidence>
<organism evidence="2 3">
    <name type="scientific">Amycolatopsis dendrobii</name>
    <dbReference type="NCBI Taxonomy" id="2760662"/>
    <lineage>
        <taxon>Bacteria</taxon>
        <taxon>Bacillati</taxon>
        <taxon>Actinomycetota</taxon>
        <taxon>Actinomycetes</taxon>
        <taxon>Pseudonocardiales</taxon>
        <taxon>Pseudonocardiaceae</taxon>
        <taxon>Amycolatopsis</taxon>
    </lineage>
</organism>
<evidence type="ECO:0000313" key="3">
    <source>
        <dbReference type="Proteomes" id="UP000526734"/>
    </source>
</evidence>
<dbReference type="SUPFAM" id="SSF51735">
    <property type="entry name" value="NAD(P)-binding Rossmann-fold domains"/>
    <property type="match status" value="1"/>
</dbReference>
<dbReference type="AlphaFoldDB" id="A0A7W3ZAG1"/>
<dbReference type="PANTHER" id="PTHR43245">
    <property type="entry name" value="BIFUNCTIONAL POLYMYXIN RESISTANCE PROTEIN ARNA"/>
    <property type="match status" value="1"/>
</dbReference>
<protein>
    <submittedName>
        <fullName evidence="2">NAD(P)-dependent oxidoreductase</fullName>
    </submittedName>
</protein>
<reference evidence="2 3" key="1">
    <citation type="submission" date="2020-08" db="EMBL/GenBank/DDBJ databases">
        <title>Amycolatopsis sp. nov. DR6-1 isolated from Dendrobium heterocarpum.</title>
        <authorList>
            <person name="Tedsree N."/>
            <person name="Kuncharoen N."/>
            <person name="Likhitwitayawuid K."/>
            <person name="Tanasupawat S."/>
        </authorList>
    </citation>
    <scope>NUCLEOTIDE SEQUENCE [LARGE SCALE GENOMIC DNA]</scope>
    <source>
        <strain evidence="2 3">DR6-1</strain>
    </source>
</reference>
<dbReference type="InterPro" id="IPR001509">
    <property type="entry name" value="Epimerase_deHydtase"/>
</dbReference>
<name>A0A7W3ZAG1_9PSEU</name>
<dbReference type="InterPro" id="IPR050177">
    <property type="entry name" value="Lipid_A_modif_metabolic_enz"/>
</dbReference>
<gene>
    <name evidence="2" type="ORF">H4281_11900</name>
</gene>
<comment type="caution">
    <text evidence="2">The sequence shown here is derived from an EMBL/GenBank/DDBJ whole genome shotgun (WGS) entry which is preliminary data.</text>
</comment>
<evidence type="ECO:0000259" key="1">
    <source>
        <dbReference type="Pfam" id="PF01370"/>
    </source>
</evidence>
<dbReference type="EMBL" id="JACGZW010000004">
    <property type="protein sequence ID" value="MBB1153837.1"/>
    <property type="molecule type" value="Genomic_DNA"/>
</dbReference>